<dbReference type="GO" id="GO:0016020">
    <property type="term" value="C:membrane"/>
    <property type="evidence" value="ECO:0007669"/>
    <property type="project" value="TreeGrafter"/>
</dbReference>
<dbReference type="InterPro" id="IPR050266">
    <property type="entry name" value="AB_hydrolase_sf"/>
</dbReference>
<dbReference type="GO" id="GO:0018786">
    <property type="term" value="F:haloalkane dehalogenase activity"/>
    <property type="evidence" value="ECO:0007669"/>
    <property type="project" value="UniProtKB-EC"/>
</dbReference>
<dbReference type="PANTHER" id="PTHR43798">
    <property type="entry name" value="MONOACYLGLYCEROL LIPASE"/>
    <property type="match status" value="1"/>
</dbReference>
<dbReference type="EMBL" id="QASA01000001">
    <property type="protein sequence ID" value="RDC63084.1"/>
    <property type="molecule type" value="Genomic_DNA"/>
</dbReference>
<dbReference type="Gene3D" id="3.40.50.1820">
    <property type="entry name" value="alpha/beta hydrolase"/>
    <property type="match status" value="1"/>
</dbReference>
<dbReference type="EC" id="3.8.1.5" evidence="2"/>
<feature type="domain" description="AB hydrolase-1" evidence="1">
    <location>
        <begin position="36"/>
        <end position="274"/>
    </location>
</feature>
<evidence type="ECO:0000313" key="2">
    <source>
        <dbReference type="EMBL" id="RDC63084.1"/>
    </source>
</evidence>
<dbReference type="PRINTS" id="PR00412">
    <property type="entry name" value="EPOXHYDRLASE"/>
</dbReference>
<sequence>MKNAAWLDPQEYPFGPNYFDAGPGRIHYVDEGSGETIVMVHGSPVWSFIYRNLIKGLQNKYRCIAPDLLGFGFSDKPRKWLYTPAAHAENFTKLIQHLQLKDITLVVHDFGGPIGLDYAIQFPENVKRIVVLNSWLWPLNKDKNIKQASQLFGSSFGRILYQYFNFSAQVLLPRGFYNSKNLTPEIKQHYLKPLSKPAHRRGTWQFAKELLDSQNWYATLWQNHAVLATKPMLLLWGKHDKLFRRSFLHKWRMHFLQAQVVELEAGHFLQEEKPAEILQEIKDFLKN</sequence>
<dbReference type="InterPro" id="IPR029058">
    <property type="entry name" value="AB_hydrolase_fold"/>
</dbReference>
<dbReference type="InterPro" id="IPR000639">
    <property type="entry name" value="Epox_hydrolase-like"/>
</dbReference>
<protein>
    <submittedName>
        <fullName evidence="2">Haloalkane dehalogenase</fullName>
        <ecNumber evidence="2">3.8.1.5</ecNumber>
    </submittedName>
</protein>
<name>A0A369QEE1_9BACT</name>
<dbReference type="InterPro" id="IPR000073">
    <property type="entry name" value="AB_hydrolase_1"/>
</dbReference>
<dbReference type="OrthoDB" id="9799612at2"/>
<organism evidence="2 3">
    <name type="scientific">Adhaeribacter pallidiroseus</name>
    <dbReference type="NCBI Taxonomy" id="2072847"/>
    <lineage>
        <taxon>Bacteria</taxon>
        <taxon>Pseudomonadati</taxon>
        <taxon>Bacteroidota</taxon>
        <taxon>Cytophagia</taxon>
        <taxon>Cytophagales</taxon>
        <taxon>Hymenobacteraceae</taxon>
        <taxon>Adhaeribacter</taxon>
    </lineage>
</organism>
<dbReference type="PRINTS" id="PR00111">
    <property type="entry name" value="ABHYDROLASE"/>
</dbReference>
<dbReference type="PANTHER" id="PTHR43798:SF24">
    <property type="entry name" value="CIS-3-ALKYL-4-ALKYLOXETAN-2-ONE DECARBOXYLASE"/>
    <property type="match status" value="1"/>
</dbReference>
<comment type="caution">
    <text evidence="2">The sequence shown here is derived from an EMBL/GenBank/DDBJ whole genome shotgun (WGS) entry which is preliminary data.</text>
</comment>
<dbReference type="Pfam" id="PF00561">
    <property type="entry name" value="Abhydrolase_1"/>
    <property type="match status" value="1"/>
</dbReference>
<dbReference type="SUPFAM" id="SSF53474">
    <property type="entry name" value="alpha/beta-Hydrolases"/>
    <property type="match status" value="1"/>
</dbReference>
<keyword evidence="2" id="KW-0378">Hydrolase</keyword>
<evidence type="ECO:0000313" key="3">
    <source>
        <dbReference type="Proteomes" id="UP000253919"/>
    </source>
</evidence>
<reference evidence="2 3" key="1">
    <citation type="submission" date="2018-04" db="EMBL/GenBank/DDBJ databases">
        <title>Adhaeribacter sp. HMF7616 genome sequencing and assembly.</title>
        <authorList>
            <person name="Kang H."/>
            <person name="Kang J."/>
            <person name="Cha I."/>
            <person name="Kim H."/>
            <person name="Joh K."/>
        </authorList>
    </citation>
    <scope>NUCLEOTIDE SEQUENCE [LARGE SCALE GENOMIC DNA]</scope>
    <source>
        <strain evidence="2 3">HMF7616</strain>
    </source>
</reference>
<gene>
    <name evidence="2" type="primary">dhaA</name>
    <name evidence="2" type="ORF">AHMF7616_01684</name>
</gene>
<evidence type="ECO:0000259" key="1">
    <source>
        <dbReference type="Pfam" id="PF00561"/>
    </source>
</evidence>
<keyword evidence="3" id="KW-1185">Reference proteome</keyword>
<accession>A0A369QEE1</accession>
<dbReference type="Proteomes" id="UP000253919">
    <property type="component" value="Unassembled WGS sequence"/>
</dbReference>
<dbReference type="RefSeq" id="WP_115372439.1">
    <property type="nucleotide sequence ID" value="NZ_QASA01000001.1"/>
</dbReference>
<dbReference type="AlphaFoldDB" id="A0A369QEE1"/>
<proteinExistence type="predicted"/>